<evidence type="ECO:0000313" key="1">
    <source>
        <dbReference type="EMBL" id="ADN51027.1"/>
    </source>
</evidence>
<dbReference type="EMBL" id="CP002100">
    <property type="protein sequence ID" value="ADN51027.1"/>
    <property type="molecule type" value="Genomic_DNA"/>
</dbReference>
<dbReference type="Proteomes" id="UP000006681">
    <property type="component" value="Chromosome"/>
</dbReference>
<keyword evidence="2" id="KW-1185">Reference proteome</keyword>
<protein>
    <submittedName>
        <fullName evidence="1">Uncharacterized protein</fullName>
    </submittedName>
</protein>
<organism evidence="1 2">
    <name type="scientific">Vulcanisaeta distributa (strain DSM 14429 / JCM 11212 / NBRC 100878 / IC-017)</name>
    <dbReference type="NCBI Taxonomy" id="572478"/>
    <lineage>
        <taxon>Archaea</taxon>
        <taxon>Thermoproteota</taxon>
        <taxon>Thermoprotei</taxon>
        <taxon>Thermoproteales</taxon>
        <taxon>Thermoproteaceae</taxon>
        <taxon>Vulcanisaeta</taxon>
    </lineage>
</organism>
<name>E1QTW0_VULDI</name>
<reference evidence="2" key="2">
    <citation type="journal article" date="2010" name="Stand. Genomic Sci.">
        <title>Complete genome sequence of Vulcanisaeta distributa type strain (IC-017T).</title>
        <authorList>
            <person name="Mavromatis K."/>
            <person name="Sikorski J."/>
            <person name="Pabst E."/>
            <person name="Teshima H."/>
            <person name="Lapidus A."/>
            <person name="Lucas S."/>
            <person name="Nolan M."/>
            <person name="Glavina Del Rio T."/>
            <person name="Cheng J."/>
            <person name="Bruce D."/>
            <person name="Goodwin L."/>
            <person name="Pitluck S."/>
            <person name="Liolios K."/>
            <person name="Ivanova N."/>
            <person name="Mikhailova N."/>
            <person name="Pati A."/>
            <person name="Chen A."/>
            <person name="Palaniappan K."/>
            <person name="Land M."/>
            <person name="Hauser L."/>
            <person name="Chang Y."/>
            <person name="Jeffries C."/>
            <person name="Rohde M."/>
            <person name="Spring S."/>
            <person name="Goker M."/>
            <person name="Wirth R."/>
            <person name="Woyke T."/>
            <person name="Bristow J."/>
            <person name="Eisen J."/>
            <person name="Markowitz V."/>
            <person name="Hugenholtz P."/>
            <person name="Klenk H."/>
            <person name="Kyrpides N."/>
        </authorList>
    </citation>
    <scope>NUCLEOTIDE SEQUENCE [LARGE SCALE GENOMIC DNA]</scope>
    <source>
        <strain evidence="2">DSM 14429 / JCM 11212 / NBRC 100878 / IC-017</strain>
    </source>
</reference>
<dbReference type="GeneID" id="9752589"/>
<evidence type="ECO:0000313" key="2">
    <source>
        <dbReference type="Proteomes" id="UP000006681"/>
    </source>
</evidence>
<dbReference type="STRING" id="572478.Vdis_1649"/>
<reference evidence="1 2" key="1">
    <citation type="journal article" date="2010" name="Stand. Genomic Sci.">
        <title>Complete genome sequence of Vulcanisaeta distributa type strain (IC-017).</title>
        <authorList>
            <person name="Mavromatis K."/>
            <person name="Sikorski J."/>
            <person name="Pabst E."/>
            <person name="Teshima H."/>
            <person name="Lapidus A."/>
            <person name="Lucas S."/>
            <person name="Nolan M."/>
            <person name="Glavina Del Rio T."/>
            <person name="Cheng J.F."/>
            <person name="Bruce D."/>
            <person name="Goodwin L."/>
            <person name="Pitluck S."/>
            <person name="Liolios K."/>
            <person name="Ivanova N."/>
            <person name="Mikhailova N."/>
            <person name="Pati A."/>
            <person name="Chen A."/>
            <person name="Palaniappan K."/>
            <person name="Land M."/>
            <person name="Hauser L."/>
            <person name="Chang Y.J."/>
            <person name="Jeffries C.D."/>
            <person name="Rohde M."/>
            <person name="Spring S."/>
            <person name="Goker M."/>
            <person name="Wirth R."/>
            <person name="Woyke T."/>
            <person name="Bristow J."/>
            <person name="Eisen J.A."/>
            <person name="Markowitz V."/>
            <person name="Hugenholtz P."/>
            <person name="Klenk H.P."/>
            <person name="Kyrpides N.C."/>
        </authorList>
    </citation>
    <scope>NUCLEOTIDE SEQUENCE [LARGE SCALE GENOMIC DNA]</scope>
    <source>
        <strain evidence="2">DSM 14429 / JCM 11212 / NBRC 100878 / IC-017</strain>
    </source>
</reference>
<proteinExistence type="predicted"/>
<dbReference type="KEGG" id="vdi:Vdis_1649"/>
<accession>E1QTW0</accession>
<dbReference type="AlphaFoldDB" id="E1QTW0"/>
<dbReference type="HOGENOM" id="CLU_2140235_0_0_2"/>
<dbReference type="RefSeq" id="WP_013336752.1">
    <property type="nucleotide sequence ID" value="NC_014537.1"/>
</dbReference>
<gene>
    <name evidence="1" type="ordered locus">Vdis_1649</name>
</gene>
<dbReference type="OrthoDB" id="55886at2157"/>
<dbReference type="eggNOG" id="arCOG05388">
    <property type="taxonomic scope" value="Archaea"/>
</dbReference>
<sequence>MSNDINAIISQLTDLEKKILAHIYHYGPDTPWLLARRLLGAAGWRPVVPEDEVERAVQRLVQLGLLQEFRGSLKGKVTSSVKPWLKVKQRNPERRGRGIYYDLTKIGKKVAGEVWKNYVRPNIKKMRNNQS</sequence>